<gene>
    <name evidence="3" type="ORF">JQX08_16355</name>
</gene>
<protein>
    <submittedName>
        <fullName evidence="3">Multicopper oxidase domain-containing protein</fullName>
    </submittedName>
</protein>
<dbReference type="SUPFAM" id="SSF49503">
    <property type="entry name" value="Cupredoxins"/>
    <property type="match status" value="3"/>
</dbReference>
<dbReference type="EMBL" id="JAFEUP010000005">
    <property type="protein sequence ID" value="MBM7062284.1"/>
    <property type="molecule type" value="Genomic_DNA"/>
</dbReference>
<keyword evidence="1" id="KW-0479">Metal-binding</keyword>
<evidence type="ECO:0000259" key="2">
    <source>
        <dbReference type="Pfam" id="PF07731"/>
    </source>
</evidence>
<proteinExistence type="predicted"/>
<evidence type="ECO:0000313" key="4">
    <source>
        <dbReference type="Proteomes" id="UP000717995"/>
    </source>
</evidence>
<dbReference type="Gene3D" id="2.60.40.420">
    <property type="entry name" value="Cupredoxins - blue copper proteins"/>
    <property type="match status" value="3"/>
</dbReference>
<dbReference type="CDD" id="cd13889">
    <property type="entry name" value="CuRO_3_BOD"/>
    <property type="match status" value="1"/>
</dbReference>
<feature type="domain" description="Plastocyanin-like" evidence="2">
    <location>
        <begin position="470"/>
        <end position="581"/>
    </location>
</feature>
<dbReference type="PANTHER" id="PTHR48267:SF1">
    <property type="entry name" value="BILIRUBIN OXIDASE"/>
    <property type="match status" value="1"/>
</dbReference>
<dbReference type="InterPro" id="IPR011706">
    <property type="entry name" value="Cu-oxidase_C"/>
</dbReference>
<organism evidence="3 4">
    <name type="scientific">Zestomonas insulae</name>
    <dbReference type="NCBI Taxonomy" id="2809017"/>
    <lineage>
        <taxon>Bacteria</taxon>
        <taxon>Pseudomonadati</taxon>
        <taxon>Pseudomonadota</taxon>
        <taxon>Gammaproteobacteria</taxon>
        <taxon>Pseudomonadales</taxon>
        <taxon>Pseudomonadaceae</taxon>
        <taxon>Zestomonas</taxon>
    </lineage>
</organism>
<dbReference type="PROSITE" id="PS00080">
    <property type="entry name" value="MULTICOPPER_OXIDASE2"/>
    <property type="match status" value="1"/>
</dbReference>
<dbReference type="InterPro" id="IPR002355">
    <property type="entry name" value="Cu_oxidase_Cu_BS"/>
</dbReference>
<dbReference type="PANTHER" id="PTHR48267">
    <property type="entry name" value="CUPREDOXIN SUPERFAMILY PROTEIN"/>
    <property type="match status" value="1"/>
</dbReference>
<sequence>MALGVPFVLPGLPATAAVSGSSSNALQLFLPPSPPTTPWVEELPIHIAPVTPRAALDPAPTIAANTARGEAGRDPHQRFAELGGNAALYYELRARQRDDWVFHRDYPPQRIWGYAANDGVTVAPGPLLHAHYGQPILVRFHNELPQTPQQPQGPAGPYRNLRLFGSPEISTHLHNAHTASESDGFAGDYYSPVKAGPTLTAPGRFKDHFYPNILAGYDQLQNGKGDPNEALGTLFYHDHTLDFTAANLQRGLFGFFLLFDELDSGNELDPLDSALRLPSGDYDYPLAFADRQFDEAGYQVWDAFNPEGLLGDKITVNGKLEPVLRVAARKYRLRLLNAGPSRFYAFFLVDARNRTQRFTYIANDGNLLPAPLREQTNVVLGVAERADIVVDFAKYPPGTELYLINRMRQIETRGPKDIKDTGPRVLKFLVDRVADDQSRVPDLLRPLPPLPSAAALAALPVRRWVFERDSGLWTINAQLVNVSRPRAQIRQGAAEIWELANLEDGWSHPIHIHFEEGRIIERRLKGKVVAIPPHERGRKDVYVLEEFETLRIYLRFRDFHGKYLMHCHNTIHEDHAMMLRWDLLPS</sequence>
<evidence type="ECO:0000256" key="1">
    <source>
        <dbReference type="ARBA" id="ARBA00022723"/>
    </source>
</evidence>
<keyword evidence="4" id="KW-1185">Reference proteome</keyword>
<reference evidence="3 4" key="1">
    <citation type="submission" date="2021-02" db="EMBL/GenBank/DDBJ databases">
        <authorList>
            <person name="Lee D.-H."/>
        </authorList>
    </citation>
    <scope>NUCLEOTIDE SEQUENCE [LARGE SCALE GENOMIC DNA]</scope>
    <source>
        <strain evidence="3 4">UL073</strain>
    </source>
</reference>
<dbReference type="CDD" id="cd13866">
    <property type="entry name" value="CuRO_2_BOD"/>
    <property type="match status" value="1"/>
</dbReference>
<name>A0ABS2IGT8_9GAMM</name>
<dbReference type="Proteomes" id="UP000717995">
    <property type="component" value="Unassembled WGS sequence"/>
</dbReference>
<evidence type="ECO:0000313" key="3">
    <source>
        <dbReference type="EMBL" id="MBM7062284.1"/>
    </source>
</evidence>
<comment type="caution">
    <text evidence="3">The sequence shown here is derived from an EMBL/GenBank/DDBJ whole genome shotgun (WGS) entry which is preliminary data.</text>
</comment>
<accession>A0ABS2IGT8</accession>
<dbReference type="Pfam" id="PF07731">
    <property type="entry name" value="Cu-oxidase_2"/>
    <property type="match status" value="1"/>
</dbReference>
<dbReference type="InterPro" id="IPR045087">
    <property type="entry name" value="Cu-oxidase_fam"/>
</dbReference>
<dbReference type="InterPro" id="IPR008972">
    <property type="entry name" value="Cupredoxin"/>
</dbReference>